<gene>
    <name evidence="4" type="ORF">GCM10009539_70570</name>
</gene>
<evidence type="ECO:0000256" key="1">
    <source>
        <dbReference type="SAM" id="MobiDB-lite"/>
    </source>
</evidence>
<dbReference type="Pfam" id="PF22551">
    <property type="entry name" value="TY-Chap1"/>
    <property type="match status" value="1"/>
</dbReference>
<feature type="domain" description="TY-Chap N-terminal" evidence="3">
    <location>
        <begin position="170"/>
        <end position="293"/>
    </location>
</feature>
<proteinExistence type="predicted"/>
<organism evidence="4 5">
    <name type="scientific">Cryptosporangium japonicum</name>
    <dbReference type="NCBI Taxonomy" id="80872"/>
    <lineage>
        <taxon>Bacteria</taxon>
        <taxon>Bacillati</taxon>
        <taxon>Actinomycetota</taxon>
        <taxon>Actinomycetes</taxon>
        <taxon>Cryptosporangiales</taxon>
        <taxon>Cryptosporangiaceae</taxon>
        <taxon>Cryptosporangium</taxon>
    </lineage>
</organism>
<feature type="compositionally biased region" description="Basic residues" evidence="1">
    <location>
        <begin position="134"/>
        <end position="144"/>
    </location>
</feature>
<name>A0ABP3EPN6_9ACTN</name>
<sequence length="485" mass="51826">MPGFDWSSVPTRLAAELARELALEEAAGGPAAALRATFGPVPRVDFVRIAWPILRDGWLVSDADARSDVVAGLRAAGLGDHEAAPRGADAQLAYLRSCRNNRRLRQLVLDRFLELGEDDLHETDAPSDDGRPVPKPKRGVHSRRRPPEGSPLPLAEDPSTVDLGAKVEAAWDELRSALAGVLAHLELGAQLTLTLDPTAGGTGDATYTVEFVMFDENLLHAEAVGNAALPPGHRLDRHAIADLVALGWSPPGVVDGTTDNFGIQMPTSDADRLAAIAIRTLREVYGTPHPAFLTYSATALEGEVEVLSLGAARRVPGVTSAADAPAAHDPSAPLPDRVRAVVSELLSRPVDELPLDADGDIAIRSGSAMVFVRITDDPPLVEVSSPVLTEVRATQRLYERLSALTKTLPVGRLYLEDDTVWASVGVFGTDFQPTHLSTAIRVMTGLADVLDDRLQGDFGGKVFFGEALPERREPGPHGERTGMYL</sequence>
<comment type="caution">
    <text evidence="4">The sequence shown here is derived from an EMBL/GenBank/DDBJ whole genome shotgun (WGS) entry which is preliminary data.</text>
</comment>
<reference evidence="5" key="1">
    <citation type="journal article" date="2019" name="Int. J. Syst. Evol. Microbiol.">
        <title>The Global Catalogue of Microorganisms (GCM) 10K type strain sequencing project: providing services to taxonomists for standard genome sequencing and annotation.</title>
        <authorList>
            <consortium name="The Broad Institute Genomics Platform"/>
            <consortium name="The Broad Institute Genome Sequencing Center for Infectious Disease"/>
            <person name="Wu L."/>
            <person name="Ma J."/>
        </authorList>
    </citation>
    <scope>NUCLEOTIDE SEQUENCE [LARGE SCALE GENOMIC DNA]</scope>
    <source>
        <strain evidence="5">JCM 10425</strain>
    </source>
</reference>
<feature type="compositionally biased region" description="Basic and acidic residues" evidence="1">
    <location>
        <begin position="122"/>
        <end position="132"/>
    </location>
</feature>
<evidence type="ECO:0000259" key="2">
    <source>
        <dbReference type="Pfam" id="PF22551"/>
    </source>
</evidence>
<evidence type="ECO:0000259" key="3">
    <source>
        <dbReference type="Pfam" id="PF22552"/>
    </source>
</evidence>
<dbReference type="EMBL" id="BAAAGX010000032">
    <property type="protein sequence ID" value="GAA0273016.1"/>
    <property type="molecule type" value="Genomic_DNA"/>
</dbReference>
<dbReference type="RefSeq" id="WP_344653289.1">
    <property type="nucleotide sequence ID" value="NZ_BAAAGX010000032.1"/>
</dbReference>
<evidence type="ECO:0000313" key="5">
    <source>
        <dbReference type="Proteomes" id="UP001500967"/>
    </source>
</evidence>
<dbReference type="InterPro" id="IPR054344">
    <property type="entry name" value="TY-Chap_N"/>
</dbReference>
<evidence type="ECO:0000313" key="4">
    <source>
        <dbReference type="EMBL" id="GAA0273016.1"/>
    </source>
</evidence>
<feature type="region of interest" description="Disordered" evidence="1">
    <location>
        <begin position="120"/>
        <end position="159"/>
    </location>
</feature>
<dbReference type="Pfam" id="PF22552">
    <property type="entry name" value="TY-Chap3"/>
    <property type="match status" value="1"/>
</dbReference>
<dbReference type="SUPFAM" id="SSF69635">
    <property type="entry name" value="Type III secretory system chaperone-like"/>
    <property type="match status" value="1"/>
</dbReference>
<evidence type="ECO:0008006" key="6">
    <source>
        <dbReference type="Google" id="ProtNLM"/>
    </source>
</evidence>
<dbReference type="InterPro" id="IPR054343">
    <property type="entry name" value="TY-Chap_M"/>
</dbReference>
<accession>A0ABP3EPN6</accession>
<feature type="domain" description="TY-Chap central" evidence="2">
    <location>
        <begin position="335"/>
        <end position="465"/>
    </location>
</feature>
<protein>
    <recommendedName>
        <fullName evidence="6">YbjN domain-containing protein</fullName>
    </recommendedName>
</protein>
<dbReference type="Gene3D" id="3.30.1460.10">
    <property type="match status" value="1"/>
</dbReference>
<keyword evidence="5" id="KW-1185">Reference proteome</keyword>
<dbReference type="Proteomes" id="UP001500967">
    <property type="component" value="Unassembled WGS sequence"/>
</dbReference>